<sequence length="116" mass="13028">MSVKCNENENDEKKSSSGSGHTMDQKTEDERPKTKDLRPGDQWAQRHNTFPVSPPKVHRPPRKFILLQEQQPLEKTGHGHGHMLVESSQLLAKTQLEDLGIHCVCGAISSQICSFI</sequence>
<keyword evidence="3" id="KW-1185">Reference proteome</keyword>
<dbReference type="HOGENOM" id="CLU_2099417_0_0_1"/>
<evidence type="ECO:0000313" key="3">
    <source>
        <dbReference type="Proteomes" id="UP000000304"/>
    </source>
</evidence>
<organism evidence="2 3">
    <name type="scientific">Drosophila simulans</name>
    <name type="common">Fruit fly</name>
    <dbReference type="NCBI Taxonomy" id="7240"/>
    <lineage>
        <taxon>Eukaryota</taxon>
        <taxon>Metazoa</taxon>
        <taxon>Ecdysozoa</taxon>
        <taxon>Arthropoda</taxon>
        <taxon>Hexapoda</taxon>
        <taxon>Insecta</taxon>
        <taxon>Pterygota</taxon>
        <taxon>Neoptera</taxon>
        <taxon>Endopterygota</taxon>
        <taxon>Diptera</taxon>
        <taxon>Brachycera</taxon>
        <taxon>Muscomorpha</taxon>
        <taxon>Ephydroidea</taxon>
        <taxon>Drosophilidae</taxon>
        <taxon>Drosophila</taxon>
        <taxon>Sophophora</taxon>
    </lineage>
</organism>
<accession>B4QIZ7</accession>
<protein>
    <submittedName>
        <fullName evidence="2">GD12674</fullName>
    </submittedName>
</protein>
<proteinExistence type="predicted"/>
<dbReference type="EMBL" id="CM000363">
    <property type="protein sequence ID" value="EDX10328.1"/>
    <property type="molecule type" value="Genomic_DNA"/>
</dbReference>
<feature type="region of interest" description="Disordered" evidence="1">
    <location>
        <begin position="1"/>
        <end position="60"/>
    </location>
</feature>
<reference evidence="2 3" key="1">
    <citation type="journal article" date="2007" name="Nature">
        <title>Evolution of genes and genomes on the Drosophila phylogeny.</title>
        <authorList>
            <consortium name="Drosophila 12 Genomes Consortium"/>
            <person name="Clark A.G."/>
            <person name="Eisen M.B."/>
            <person name="Smith D.R."/>
            <person name="Bergman C.M."/>
            <person name="Oliver B."/>
            <person name="Markow T.A."/>
            <person name="Kaufman T.C."/>
            <person name="Kellis M."/>
            <person name="Gelbart W."/>
            <person name="Iyer V.N."/>
            <person name="Pollard D.A."/>
            <person name="Sackton T.B."/>
            <person name="Larracuente A.M."/>
            <person name="Singh N.D."/>
            <person name="Abad J.P."/>
            <person name="Abt D.N."/>
            <person name="Adryan B."/>
            <person name="Aguade M."/>
            <person name="Akashi H."/>
            <person name="Anderson W.W."/>
            <person name="Aquadro C.F."/>
            <person name="Ardell D.H."/>
            <person name="Arguello R."/>
            <person name="Artieri C.G."/>
            <person name="Barbash D.A."/>
            <person name="Barker D."/>
            <person name="Barsanti P."/>
            <person name="Batterham P."/>
            <person name="Batzoglou S."/>
            <person name="Begun D."/>
            <person name="Bhutkar A."/>
            <person name="Blanco E."/>
            <person name="Bosak S.A."/>
            <person name="Bradley R.K."/>
            <person name="Brand A.D."/>
            <person name="Brent M.R."/>
            <person name="Brooks A.N."/>
            <person name="Brown R.H."/>
            <person name="Butlin R.K."/>
            <person name="Caggese C."/>
            <person name="Calvi B.R."/>
            <person name="Bernardo de Carvalho A."/>
            <person name="Caspi A."/>
            <person name="Castrezana S."/>
            <person name="Celniker S.E."/>
            <person name="Chang J.L."/>
            <person name="Chapple C."/>
            <person name="Chatterji S."/>
            <person name="Chinwalla A."/>
            <person name="Civetta A."/>
            <person name="Clifton S.W."/>
            <person name="Comeron J.M."/>
            <person name="Costello J.C."/>
            <person name="Coyne J.A."/>
            <person name="Daub J."/>
            <person name="David R.G."/>
            <person name="Delcher A.L."/>
            <person name="Delehaunty K."/>
            <person name="Do C.B."/>
            <person name="Ebling H."/>
            <person name="Edwards K."/>
            <person name="Eickbush T."/>
            <person name="Evans J.D."/>
            <person name="Filipski A."/>
            <person name="Findeiss S."/>
            <person name="Freyhult E."/>
            <person name="Fulton L."/>
            <person name="Fulton R."/>
            <person name="Garcia A.C."/>
            <person name="Gardiner A."/>
            <person name="Garfield D.A."/>
            <person name="Garvin B.E."/>
            <person name="Gibson G."/>
            <person name="Gilbert D."/>
            <person name="Gnerre S."/>
            <person name="Godfrey J."/>
            <person name="Good R."/>
            <person name="Gotea V."/>
            <person name="Gravely B."/>
            <person name="Greenberg A.J."/>
            <person name="Griffiths-Jones S."/>
            <person name="Gross S."/>
            <person name="Guigo R."/>
            <person name="Gustafson E.A."/>
            <person name="Haerty W."/>
            <person name="Hahn M.W."/>
            <person name="Halligan D.L."/>
            <person name="Halpern A.L."/>
            <person name="Halter G.M."/>
            <person name="Han M.V."/>
            <person name="Heger A."/>
            <person name="Hillier L."/>
            <person name="Hinrichs A.S."/>
            <person name="Holmes I."/>
            <person name="Hoskins R.A."/>
            <person name="Hubisz M.J."/>
            <person name="Hultmark D."/>
            <person name="Huntley M.A."/>
            <person name="Jaffe D.B."/>
            <person name="Jagadeeshan S."/>
            <person name="Jeck W.R."/>
            <person name="Johnson J."/>
            <person name="Jones C.D."/>
            <person name="Jordan W.C."/>
            <person name="Karpen G.H."/>
            <person name="Kataoka E."/>
            <person name="Keightley P.D."/>
            <person name="Kheradpour P."/>
            <person name="Kirkness E.F."/>
            <person name="Koerich L.B."/>
            <person name="Kristiansen K."/>
            <person name="Kudrna D."/>
            <person name="Kulathinal R.J."/>
            <person name="Kumar S."/>
            <person name="Kwok R."/>
            <person name="Lander E."/>
            <person name="Langley C.H."/>
            <person name="Lapoint R."/>
            <person name="Lazzaro B.P."/>
            <person name="Lee S.J."/>
            <person name="Levesque L."/>
            <person name="Li R."/>
            <person name="Lin C.F."/>
            <person name="Lin M.F."/>
            <person name="Lindblad-Toh K."/>
            <person name="Llopart A."/>
            <person name="Long M."/>
            <person name="Low L."/>
            <person name="Lozovsky E."/>
            <person name="Lu J."/>
            <person name="Luo M."/>
            <person name="Machado C.A."/>
            <person name="Makalowski W."/>
            <person name="Marzo M."/>
            <person name="Matsuda M."/>
            <person name="Matzkin L."/>
            <person name="McAllister B."/>
            <person name="McBride C.S."/>
            <person name="McKernan B."/>
            <person name="McKernan K."/>
            <person name="Mendez-Lago M."/>
            <person name="Minx P."/>
            <person name="Mollenhauer M.U."/>
            <person name="Montooth K."/>
            <person name="Mount S.M."/>
            <person name="Mu X."/>
            <person name="Myers E."/>
            <person name="Negre B."/>
            <person name="Newfeld S."/>
            <person name="Nielsen R."/>
            <person name="Noor M.A."/>
            <person name="O'Grady P."/>
            <person name="Pachter L."/>
            <person name="Papaceit M."/>
            <person name="Parisi M.J."/>
            <person name="Parisi M."/>
            <person name="Parts L."/>
            <person name="Pedersen J.S."/>
            <person name="Pesole G."/>
            <person name="Phillippy A.M."/>
            <person name="Ponting C.P."/>
            <person name="Pop M."/>
            <person name="Porcelli D."/>
            <person name="Powell J.R."/>
            <person name="Prohaska S."/>
            <person name="Pruitt K."/>
            <person name="Puig M."/>
            <person name="Quesneville H."/>
            <person name="Ram K.R."/>
            <person name="Rand D."/>
            <person name="Rasmussen M.D."/>
            <person name="Reed L.K."/>
            <person name="Reenan R."/>
            <person name="Reily A."/>
            <person name="Remington K.A."/>
            <person name="Rieger T.T."/>
            <person name="Ritchie M.G."/>
            <person name="Robin C."/>
            <person name="Rogers Y.H."/>
            <person name="Rohde C."/>
            <person name="Rozas J."/>
            <person name="Rubenfield M.J."/>
            <person name="Ruiz A."/>
            <person name="Russo S."/>
            <person name="Salzberg S.L."/>
            <person name="Sanchez-Gracia A."/>
            <person name="Saranga D.J."/>
            <person name="Sato H."/>
            <person name="Schaeffer S.W."/>
            <person name="Schatz M.C."/>
            <person name="Schlenke T."/>
            <person name="Schwartz R."/>
            <person name="Segarra C."/>
            <person name="Singh R.S."/>
            <person name="Sirot L."/>
            <person name="Sirota M."/>
            <person name="Sisneros N.B."/>
            <person name="Smith C.D."/>
            <person name="Smith T.F."/>
            <person name="Spieth J."/>
            <person name="Stage D.E."/>
            <person name="Stark A."/>
            <person name="Stephan W."/>
            <person name="Strausberg R.L."/>
            <person name="Strempel S."/>
            <person name="Sturgill D."/>
            <person name="Sutton G."/>
            <person name="Sutton G.G."/>
            <person name="Tao W."/>
            <person name="Teichmann S."/>
            <person name="Tobari Y.N."/>
            <person name="Tomimura Y."/>
            <person name="Tsolas J.M."/>
            <person name="Valente V.L."/>
            <person name="Venter E."/>
            <person name="Venter J.C."/>
            <person name="Vicario S."/>
            <person name="Vieira F.G."/>
            <person name="Vilella A.J."/>
            <person name="Villasante A."/>
            <person name="Walenz B."/>
            <person name="Wang J."/>
            <person name="Wasserman M."/>
            <person name="Watts T."/>
            <person name="Wilson D."/>
            <person name="Wilson R.K."/>
            <person name="Wing R.A."/>
            <person name="Wolfner M.F."/>
            <person name="Wong A."/>
            <person name="Wong G.K."/>
            <person name="Wu C.I."/>
            <person name="Wu G."/>
            <person name="Yamamoto D."/>
            <person name="Yang H.P."/>
            <person name="Yang S.P."/>
            <person name="Yorke J.A."/>
            <person name="Yoshida K."/>
            <person name="Zdobnov E."/>
            <person name="Zhang P."/>
            <person name="Zhang Y."/>
            <person name="Zimin A.V."/>
            <person name="Baldwin J."/>
            <person name="Abdouelleil A."/>
            <person name="Abdulkadir J."/>
            <person name="Abebe A."/>
            <person name="Abera B."/>
            <person name="Abreu J."/>
            <person name="Acer S.C."/>
            <person name="Aftuck L."/>
            <person name="Alexander A."/>
            <person name="An P."/>
            <person name="Anderson E."/>
            <person name="Anderson S."/>
            <person name="Arachi H."/>
            <person name="Azer M."/>
            <person name="Bachantsang P."/>
            <person name="Barry A."/>
            <person name="Bayul T."/>
            <person name="Berlin A."/>
            <person name="Bessette D."/>
            <person name="Bloom T."/>
            <person name="Blye J."/>
            <person name="Boguslavskiy L."/>
            <person name="Bonnet C."/>
            <person name="Boukhgalter B."/>
            <person name="Bourzgui I."/>
            <person name="Brown A."/>
            <person name="Cahill P."/>
            <person name="Channer S."/>
            <person name="Cheshatsang Y."/>
            <person name="Chuda L."/>
            <person name="Citroen M."/>
            <person name="Collymore A."/>
            <person name="Cooke P."/>
            <person name="Costello M."/>
            <person name="D'Aco K."/>
            <person name="Daza R."/>
            <person name="De Haan G."/>
            <person name="DeGray S."/>
            <person name="DeMaso C."/>
            <person name="Dhargay N."/>
            <person name="Dooley K."/>
            <person name="Dooley E."/>
            <person name="Doricent M."/>
            <person name="Dorje P."/>
            <person name="Dorjee K."/>
            <person name="Dupes A."/>
            <person name="Elong R."/>
            <person name="Falk J."/>
            <person name="Farina A."/>
            <person name="Faro S."/>
            <person name="Ferguson D."/>
            <person name="Fisher S."/>
            <person name="Foley C.D."/>
            <person name="Franke A."/>
            <person name="Friedrich D."/>
            <person name="Gadbois L."/>
            <person name="Gearin G."/>
            <person name="Gearin C.R."/>
            <person name="Giannoukos G."/>
            <person name="Goode T."/>
            <person name="Graham J."/>
            <person name="Grandbois E."/>
            <person name="Grewal S."/>
            <person name="Gyaltsen K."/>
            <person name="Hafez N."/>
            <person name="Hagos B."/>
            <person name="Hall J."/>
            <person name="Henson C."/>
            <person name="Hollinger A."/>
            <person name="Honan T."/>
            <person name="Huard M.D."/>
            <person name="Hughes L."/>
            <person name="Hurhula B."/>
            <person name="Husby M.E."/>
            <person name="Kamat A."/>
            <person name="Kanga B."/>
            <person name="Kashin S."/>
            <person name="Khazanovich D."/>
            <person name="Kisner P."/>
            <person name="Lance K."/>
            <person name="Lara M."/>
            <person name="Lee W."/>
            <person name="Lennon N."/>
            <person name="Letendre F."/>
            <person name="LeVine R."/>
            <person name="Lipovsky A."/>
            <person name="Liu X."/>
            <person name="Liu J."/>
            <person name="Liu S."/>
            <person name="Lokyitsang T."/>
            <person name="Lokyitsang Y."/>
            <person name="Lubonja R."/>
            <person name="Lui A."/>
            <person name="MacDonald P."/>
            <person name="Magnisalis V."/>
            <person name="Maru K."/>
            <person name="Matthews C."/>
            <person name="McCusker W."/>
            <person name="McDonough S."/>
            <person name="Mehta T."/>
            <person name="Meldrim J."/>
            <person name="Meneus L."/>
            <person name="Mihai O."/>
            <person name="Mihalev A."/>
            <person name="Mihova T."/>
            <person name="Mittelman R."/>
            <person name="Mlenga V."/>
            <person name="Montmayeur A."/>
            <person name="Mulrain L."/>
            <person name="Navidi A."/>
            <person name="Naylor J."/>
            <person name="Negash T."/>
            <person name="Nguyen T."/>
            <person name="Nguyen N."/>
            <person name="Nicol R."/>
            <person name="Norbu C."/>
            <person name="Norbu N."/>
            <person name="Novod N."/>
            <person name="O'Neill B."/>
            <person name="Osman S."/>
            <person name="Markiewicz E."/>
            <person name="Oyono O.L."/>
            <person name="Patti C."/>
            <person name="Phunkhang P."/>
            <person name="Pierre F."/>
            <person name="Priest M."/>
            <person name="Raghuraman S."/>
            <person name="Rege F."/>
            <person name="Reyes R."/>
            <person name="Rise C."/>
            <person name="Rogov P."/>
            <person name="Ross K."/>
            <person name="Ryan E."/>
            <person name="Settipalli S."/>
            <person name="Shea T."/>
            <person name="Sherpa N."/>
            <person name="Shi L."/>
            <person name="Shih D."/>
            <person name="Sparrow T."/>
            <person name="Spaulding J."/>
            <person name="Stalker J."/>
            <person name="Stange-Thomann N."/>
            <person name="Stavropoulos S."/>
            <person name="Stone C."/>
            <person name="Strader C."/>
            <person name="Tesfaye S."/>
            <person name="Thomson T."/>
            <person name="Thoulutsang Y."/>
            <person name="Thoulutsang D."/>
            <person name="Topham K."/>
            <person name="Topping I."/>
            <person name="Tsamla T."/>
            <person name="Vassiliev H."/>
            <person name="Vo A."/>
            <person name="Wangchuk T."/>
            <person name="Wangdi T."/>
            <person name="Weiand M."/>
            <person name="Wilkinson J."/>
            <person name="Wilson A."/>
            <person name="Yadav S."/>
            <person name="Young G."/>
            <person name="Yu Q."/>
            <person name="Zembek L."/>
            <person name="Zhong D."/>
            <person name="Zimmer A."/>
            <person name="Zwirko Z."/>
            <person name="Jaffe D.B."/>
            <person name="Alvarez P."/>
            <person name="Brockman W."/>
            <person name="Butler J."/>
            <person name="Chin C."/>
            <person name="Gnerre S."/>
            <person name="Grabherr M."/>
            <person name="Kleber M."/>
            <person name="Mauceli E."/>
            <person name="MacCallum I."/>
        </authorList>
    </citation>
    <scope>NUCLEOTIDE SEQUENCE [LARGE SCALE GENOMIC DNA]</scope>
    <source>
        <strain evidence="3">white501</strain>
    </source>
</reference>
<dbReference type="AlphaFoldDB" id="B4QIZ7"/>
<gene>
    <name evidence="2" type="primary">Dsim\GD12674</name>
    <name evidence="2" type="ORF">Dsim_GD12674</name>
</gene>
<dbReference type="Proteomes" id="UP000000304">
    <property type="component" value="Chromosome 3L"/>
</dbReference>
<name>B4QIZ7_DROSI</name>
<evidence type="ECO:0000313" key="2">
    <source>
        <dbReference type="EMBL" id="EDX10328.1"/>
    </source>
</evidence>
<feature type="compositionally biased region" description="Basic and acidic residues" evidence="1">
    <location>
        <begin position="23"/>
        <end position="39"/>
    </location>
</feature>
<evidence type="ECO:0000256" key="1">
    <source>
        <dbReference type="SAM" id="MobiDB-lite"/>
    </source>
</evidence>
<dbReference type="OMA" id="SEHTMWA"/>